<dbReference type="Pfam" id="PF20434">
    <property type="entry name" value="BD-FAE"/>
    <property type="match status" value="1"/>
</dbReference>
<evidence type="ECO:0000313" key="5">
    <source>
        <dbReference type="Proteomes" id="UP000291562"/>
    </source>
</evidence>
<reference evidence="4 5" key="1">
    <citation type="submission" date="2019-01" db="EMBL/GenBank/DDBJ databases">
        <title>Pseudolysobacter antarctica gen. nov., sp. nov., isolated from Fildes Peninsula, Antarctica.</title>
        <authorList>
            <person name="Wei Z."/>
            <person name="Peng F."/>
        </authorList>
    </citation>
    <scope>NUCLEOTIDE SEQUENCE [LARGE SCALE GENOMIC DNA]</scope>
    <source>
        <strain evidence="4 5">AQ6-296</strain>
    </source>
</reference>
<name>A0A411HMF2_9GAMM</name>
<keyword evidence="1 4" id="KW-0378">Hydrolase</keyword>
<sequence length="313" mass="34666">MVETSTPHGNRRLPSRWSPWRWLIVLVVFSATGMMTGCADVFFSTLDAVHAARDLSETPDIMFDENHALSLDVYAPKMADKAPIVVFFYGGSWEGGKRRWYRFVGEALASNGVIVVIPDYRKYPKVKFPAFMQDAALAVEWTRDHAAQFGGDAKKIFMMGHSAGGHIAALLATDARYLKAVDMVPRDLAGIIGLAGAYDFLPYVENEAEIFGNTPRGRHDSQPVNFVSGDEPPMLLLQGANDSEVEPRNAESLAAKLLAVHEPVTLKIYPDVGHSRILLAFSRQFRTTIPTLADTLAFIRELSTTVEKNPEMH</sequence>
<dbReference type="PANTHER" id="PTHR48081">
    <property type="entry name" value="AB HYDROLASE SUPERFAMILY PROTEIN C4A8.06C"/>
    <property type="match status" value="1"/>
</dbReference>
<keyword evidence="2" id="KW-0472">Membrane</keyword>
<accession>A0A411HMF2</accession>
<dbReference type="PANTHER" id="PTHR48081:SF9">
    <property type="entry name" value="CARBOXYLESTERASE"/>
    <property type="match status" value="1"/>
</dbReference>
<dbReference type="InterPro" id="IPR050300">
    <property type="entry name" value="GDXG_lipolytic_enzyme"/>
</dbReference>
<feature type="domain" description="BD-FAE-like" evidence="3">
    <location>
        <begin position="71"/>
        <end position="257"/>
    </location>
</feature>
<dbReference type="Proteomes" id="UP000291562">
    <property type="component" value="Chromosome"/>
</dbReference>
<dbReference type="OrthoDB" id="9771666at2"/>
<evidence type="ECO:0000256" key="1">
    <source>
        <dbReference type="ARBA" id="ARBA00022801"/>
    </source>
</evidence>
<dbReference type="EMBL" id="CP035704">
    <property type="protein sequence ID" value="QBB71683.1"/>
    <property type="molecule type" value="Genomic_DNA"/>
</dbReference>
<feature type="transmembrane region" description="Helical" evidence="2">
    <location>
        <begin position="20"/>
        <end position="43"/>
    </location>
</feature>
<dbReference type="KEGG" id="xbc:ELE36_15695"/>
<dbReference type="Gene3D" id="3.40.50.1820">
    <property type="entry name" value="alpha/beta hydrolase"/>
    <property type="match status" value="1"/>
</dbReference>
<keyword evidence="5" id="KW-1185">Reference proteome</keyword>
<dbReference type="AlphaFoldDB" id="A0A411HMF2"/>
<evidence type="ECO:0000256" key="2">
    <source>
        <dbReference type="SAM" id="Phobius"/>
    </source>
</evidence>
<proteinExistence type="predicted"/>
<dbReference type="SUPFAM" id="SSF53474">
    <property type="entry name" value="alpha/beta-Hydrolases"/>
    <property type="match status" value="1"/>
</dbReference>
<evidence type="ECO:0000313" key="4">
    <source>
        <dbReference type="EMBL" id="QBB71683.1"/>
    </source>
</evidence>
<protein>
    <submittedName>
        <fullName evidence="4">Alpha/beta hydrolase</fullName>
    </submittedName>
</protein>
<dbReference type="GO" id="GO:0016787">
    <property type="term" value="F:hydrolase activity"/>
    <property type="evidence" value="ECO:0007669"/>
    <property type="project" value="UniProtKB-KW"/>
</dbReference>
<dbReference type="InterPro" id="IPR029058">
    <property type="entry name" value="AB_hydrolase_fold"/>
</dbReference>
<evidence type="ECO:0000259" key="3">
    <source>
        <dbReference type="Pfam" id="PF20434"/>
    </source>
</evidence>
<keyword evidence="2" id="KW-1133">Transmembrane helix</keyword>
<keyword evidence="2" id="KW-0812">Transmembrane</keyword>
<organism evidence="4 5">
    <name type="scientific">Pseudolysobacter antarcticus</name>
    <dbReference type="NCBI Taxonomy" id="2511995"/>
    <lineage>
        <taxon>Bacteria</taxon>
        <taxon>Pseudomonadati</taxon>
        <taxon>Pseudomonadota</taxon>
        <taxon>Gammaproteobacteria</taxon>
        <taxon>Lysobacterales</taxon>
        <taxon>Rhodanobacteraceae</taxon>
        <taxon>Pseudolysobacter</taxon>
    </lineage>
</organism>
<dbReference type="InterPro" id="IPR049492">
    <property type="entry name" value="BD-FAE-like_dom"/>
</dbReference>
<gene>
    <name evidence="4" type="ORF">ELE36_15695</name>
</gene>